<evidence type="ECO:0000256" key="3">
    <source>
        <dbReference type="ARBA" id="ARBA00023163"/>
    </source>
</evidence>
<sequence length="213" mass="22733">MVQKKQDAEPRRRGRPPAYDPRTALGRVTEAFWSAGYAGTPLAEICAATGMNKPSLYAAFGDKHALYLAALEQYWQSTLAAMRGRLAEDRPLRDRLMRVYEDALTIYFSGDGSPRGCFVIGTAVTEALGDRDVRDSLAAGLRTLDRDFEACFRAAQEHGELGGDADPAALAVLAIATLQTIAVRARAGASRASLRKLAGKAVGAICGSRGAAE</sequence>
<dbReference type="SUPFAM" id="SSF48498">
    <property type="entry name" value="Tetracyclin repressor-like, C-terminal domain"/>
    <property type="match status" value="1"/>
</dbReference>
<keyword evidence="3" id="KW-0804">Transcription</keyword>
<evidence type="ECO:0000313" key="7">
    <source>
        <dbReference type="EMBL" id="SMF03412.1"/>
    </source>
</evidence>
<dbReference type="RefSeq" id="WP_085121577.1">
    <property type="nucleotide sequence ID" value="NZ_FWZX01000003.1"/>
</dbReference>
<dbReference type="GO" id="GO:0003677">
    <property type="term" value="F:DNA binding"/>
    <property type="evidence" value="ECO:0007669"/>
    <property type="project" value="UniProtKB-KW"/>
</dbReference>
<evidence type="ECO:0000313" key="8">
    <source>
        <dbReference type="Proteomes" id="UP000192917"/>
    </source>
</evidence>
<accession>A0A1Y6BGY6</accession>
<name>A0A1Y6BGY6_9PROT</name>
<evidence type="ECO:0000256" key="2">
    <source>
        <dbReference type="ARBA" id="ARBA00023125"/>
    </source>
</evidence>
<reference evidence="7 8" key="1">
    <citation type="submission" date="2017-04" db="EMBL/GenBank/DDBJ databases">
        <authorList>
            <person name="Afonso C.L."/>
            <person name="Miller P.J."/>
            <person name="Scott M.A."/>
            <person name="Spackman E."/>
            <person name="Goraichik I."/>
            <person name="Dimitrov K.M."/>
            <person name="Suarez D.L."/>
            <person name="Swayne D.E."/>
        </authorList>
    </citation>
    <scope>NUCLEOTIDE SEQUENCE [LARGE SCALE GENOMIC DNA]</scope>
    <source>
        <strain evidence="7 8">USBA 355</strain>
    </source>
</reference>
<dbReference type="PANTHER" id="PTHR47506">
    <property type="entry name" value="TRANSCRIPTIONAL REGULATORY PROTEIN"/>
    <property type="match status" value="1"/>
</dbReference>
<dbReference type="EMBL" id="FWZX01000003">
    <property type="protein sequence ID" value="SMF03412.1"/>
    <property type="molecule type" value="Genomic_DNA"/>
</dbReference>
<keyword evidence="1" id="KW-0805">Transcription regulation</keyword>
<dbReference type="AlphaFoldDB" id="A0A1Y6BGY6"/>
<dbReference type="Gene3D" id="1.10.357.10">
    <property type="entry name" value="Tetracycline Repressor, domain 2"/>
    <property type="match status" value="1"/>
</dbReference>
<dbReference type="STRING" id="560819.SAMN05428998_103130"/>
<dbReference type="PANTHER" id="PTHR47506:SF1">
    <property type="entry name" value="HTH-TYPE TRANSCRIPTIONAL REGULATOR YJDC"/>
    <property type="match status" value="1"/>
</dbReference>
<dbReference type="Pfam" id="PF00440">
    <property type="entry name" value="TetR_N"/>
    <property type="match status" value="1"/>
</dbReference>
<feature type="region of interest" description="Disordered" evidence="4">
    <location>
        <begin position="1"/>
        <end position="20"/>
    </location>
</feature>
<protein>
    <submittedName>
        <fullName evidence="7">Transcriptional regulator, TetR family</fullName>
    </submittedName>
</protein>
<dbReference type="InterPro" id="IPR011075">
    <property type="entry name" value="TetR_C"/>
</dbReference>
<evidence type="ECO:0000256" key="1">
    <source>
        <dbReference type="ARBA" id="ARBA00023015"/>
    </source>
</evidence>
<dbReference type="InterPro" id="IPR036271">
    <property type="entry name" value="Tet_transcr_reg_TetR-rel_C_sf"/>
</dbReference>
<dbReference type="SUPFAM" id="SSF46689">
    <property type="entry name" value="Homeodomain-like"/>
    <property type="match status" value="1"/>
</dbReference>
<dbReference type="Gene3D" id="1.10.10.60">
    <property type="entry name" value="Homeodomain-like"/>
    <property type="match status" value="1"/>
</dbReference>
<dbReference type="InterPro" id="IPR001647">
    <property type="entry name" value="HTH_TetR"/>
</dbReference>
<evidence type="ECO:0000256" key="4">
    <source>
        <dbReference type="SAM" id="MobiDB-lite"/>
    </source>
</evidence>
<organism evidence="7 8">
    <name type="scientific">Tistlia consotensis USBA 355</name>
    <dbReference type="NCBI Taxonomy" id="560819"/>
    <lineage>
        <taxon>Bacteria</taxon>
        <taxon>Pseudomonadati</taxon>
        <taxon>Pseudomonadota</taxon>
        <taxon>Alphaproteobacteria</taxon>
        <taxon>Rhodospirillales</taxon>
        <taxon>Rhodovibrionaceae</taxon>
        <taxon>Tistlia</taxon>
    </lineage>
</organism>
<dbReference type="Pfam" id="PF16925">
    <property type="entry name" value="TetR_C_13"/>
    <property type="match status" value="1"/>
</dbReference>
<feature type="compositionally biased region" description="Basic and acidic residues" evidence="4">
    <location>
        <begin position="1"/>
        <end position="11"/>
    </location>
</feature>
<keyword evidence="8" id="KW-1185">Reference proteome</keyword>
<proteinExistence type="predicted"/>
<evidence type="ECO:0000259" key="5">
    <source>
        <dbReference type="Pfam" id="PF00440"/>
    </source>
</evidence>
<feature type="domain" description="Tetracyclin repressor-like C-terminal" evidence="6">
    <location>
        <begin position="94"/>
        <end position="195"/>
    </location>
</feature>
<dbReference type="Proteomes" id="UP000192917">
    <property type="component" value="Unassembled WGS sequence"/>
</dbReference>
<evidence type="ECO:0000259" key="6">
    <source>
        <dbReference type="Pfam" id="PF16925"/>
    </source>
</evidence>
<gene>
    <name evidence="7" type="ORF">SAMN05428998_103130</name>
</gene>
<keyword evidence="2" id="KW-0238">DNA-binding</keyword>
<dbReference type="InterPro" id="IPR009057">
    <property type="entry name" value="Homeodomain-like_sf"/>
</dbReference>
<feature type="domain" description="HTH tetR-type" evidence="5">
    <location>
        <begin position="30"/>
        <end position="70"/>
    </location>
</feature>